<proteinExistence type="predicted"/>
<evidence type="ECO:0000313" key="2">
    <source>
        <dbReference type="EMBL" id="RMZ71437.1"/>
    </source>
</evidence>
<sequence>MDSSALCRSRESPTLRPKDWRKDELQLKQPEGFPIIPLQSTLDRARKEVEARAEVVGYAGPTFEIFEDEDDRDNVTGGGDEIDAEGEDESDVEEDEVEDDDEEEEEEDDDDEGSEHEEKEHALENGDLEEVEKNCEHDAGNEEDGEHEYEDEIVHSDQAVAEKPLAIVDSRGRTRAAAKRLGIQLITSDQTAGPPSASGTGKESKKTGKHKRKRSITETSQQPRTRYWCEFSLPMRSRKLEF</sequence>
<accession>A0A3M7MAD0</accession>
<feature type="compositionally biased region" description="Basic and acidic residues" evidence="1">
    <location>
        <begin position="131"/>
        <end position="140"/>
    </location>
</feature>
<protein>
    <submittedName>
        <fullName evidence="2">Uncharacterized protein</fullName>
    </submittedName>
</protein>
<feature type="compositionally biased region" description="Basic and acidic residues" evidence="1">
    <location>
        <begin position="8"/>
        <end position="26"/>
    </location>
</feature>
<name>A0A3M7MAD0_9PLEO</name>
<dbReference type="OrthoDB" id="3685826at2759"/>
<feature type="compositionally biased region" description="Acidic residues" evidence="1">
    <location>
        <begin position="141"/>
        <end position="151"/>
    </location>
</feature>
<keyword evidence="3" id="KW-1185">Reference proteome</keyword>
<dbReference type="AlphaFoldDB" id="A0A3M7MAD0"/>
<evidence type="ECO:0000313" key="3">
    <source>
        <dbReference type="Proteomes" id="UP000265663"/>
    </source>
</evidence>
<feature type="region of interest" description="Disordered" evidence="1">
    <location>
        <begin position="1"/>
        <end position="173"/>
    </location>
</feature>
<gene>
    <name evidence="2" type="ORF">GMOD_00006547</name>
</gene>
<feature type="compositionally biased region" description="Basic and acidic residues" evidence="1">
    <location>
        <begin position="43"/>
        <end position="53"/>
    </location>
</feature>
<dbReference type="Proteomes" id="UP000265663">
    <property type="component" value="Unassembled WGS sequence"/>
</dbReference>
<feature type="compositionally biased region" description="Acidic residues" evidence="1">
    <location>
        <begin position="80"/>
        <end position="115"/>
    </location>
</feature>
<evidence type="ECO:0000256" key="1">
    <source>
        <dbReference type="SAM" id="MobiDB-lite"/>
    </source>
</evidence>
<dbReference type="EMBL" id="KE747827">
    <property type="protein sequence ID" value="RMZ71437.1"/>
    <property type="molecule type" value="Genomic_DNA"/>
</dbReference>
<reference evidence="2 3" key="1">
    <citation type="journal article" date="2014" name="PLoS ONE">
        <title>De novo Genome Assembly of the Fungal Plant Pathogen Pyrenophora semeniperda.</title>
        <authorList>
            <person name="Soliai M.M."/>
            <person name="Meyer S.E."/>
            <person name="Udall J.A."/>
            <person name="Elzinga D.E."/>
            <person name="Hermansen R.A."/>
            <person name="Bodily P.M."/>
            <person name="Hart A.A."/>
            <person name="Coleman C.E."/>
        </authorList>
    </citation>
    <scope>NUCLEOTIDE SEQUENCE [LARGE SCALE GENOMIC DNA]</scope>
    <source>
        <strain evidence="2 3">CCB06</strain>
        <tissue evidence="2">Mycelium</tissue>
    </source>
</reference>
<organism evidence="2 3">
    <name type="scientific">Pyrenophora seminiperda CCB06</name>
    <dbReference type="NCBI Taxonomy" id="1302712"/>
    <lineage>
        <taxon>Eukaryota</taxon>
        <taxon>Fungi</taxon>
        <taxon>Dikarya</taxon>
        <taxon>Ascomycota</taxon>
        <taxon>Pezizomycotina</taxon>
        <taxon>Dothideomycetes</taxon>
        <taxon>Pleosporomycetidae</taxon>
        <taxon>Pleosporales</taxon>
        <taxon>Pleosporineae</taxon>
        <taxon>Pleosporaceae</taxon>
        <taxon>Pyrenophora</taxon>
    </lineage>
</organism>
<feature type="region of interest" description="Disordered" evidence="1">
    <location>
        <begin position="185"/>
        <end position="226"/>
    </location>
</feature>